<proteinExistence type="inferred from homology"/>
<accession>A0A7X1NX85</accession>
<evidence type="ECO:0000256" key="1">
    <source>
        <dbReference type="ARBA" id="ARBA00005901"/>
    </source>
</evidence>
<name>A0A7X1NX85_9DEIO</name>
<comment type="function">
    <text evidence="4">Produces ATP from ADP in the presence of a proton gradient across the membrane.</text>
</comment>
<comment type="caution">
    <text evidence="5">The sequence shown here is derived from an EMBL/GenBank/DDBJ whole genome shotgun (WGS) entry which is preliminary data.</text>
</comment>
<gene>
    <name evidence="4" type="primary">atpE</name>
    <name evidence="5" type="ORF">F8S09_12080</name>
</gene>
<keyword evidence="4" id="KW-0066">ATP synthesis</keyword>
<keyword evidence="4" id="KW-0375">Hydrogen ion transport</keyword>
<organism evidence="5 6">
    <name type="scientific">Deinococcus terrestris</name>
    <dbReference type="NCBI Taxonomy" id="2651870"/>
    <lineage>
        <taxon>Bacteria</taxon>
        <taxon>Thermotogati</taxon>
        <taxon>Deinococcota</taxon>
        <taxon>Deinococci</taxon>
        <taxon>Deinococcales</taxon>
        <taxon>Deinococcaceae</taxon>
        <taxon>Deinococcus</taxon>
    </lineage>
</organism>
<evidence type="ECO:0000256" key="3">
    <source>
        <dbReference type="ARBA" id="ARBA00023065"/>
    </source>
</evidence>
<sequence>MALDKLLEHEAQGEIERIRAEARDRAGQILAQAQERAQALVESRARALDTQRQAGLVRARSAADLELNAARLTAGEQGLSQVYALVESQLRDITGLPEYREILARLLAQARQAIPDAEAVEVSPQDLALAQDLVTDLPVRANPGIQGGVRVVARGGKSGITNTLPGRLERVRAELAPQVSRLLAGE</sequence>
<dbReference type="RefSeq" id="WP_152871739.1">
    <property type="nucleotide sequence ID" value="NZ_WBSL01000005.1"/>
</dbReference>
<keyword evidence="3 4" id="KW-0406">Ion transport</keyword>
<dbReference type="GO" id="GO:0042777">
    <property type="term" value="P:proton motive force-driven plasma membrane ATP synthesis"/>
    <property type="evidence" value="ECO:0007669"/>
    <property type="project" value="UniProtKB-UniRule"/>
</dbReference>
<dbReference type="Pfam" id="PF01991">
    <property type="entry name" value="vATP-synt_E"/>
    <property type="match status" value="1"/>
</dbReference>
<protein>
    <recommendedName>
        <fullName evidence="4">V-type proton ATPase subunit E</fullName>
    </recommendedName>
    <alternativeName>
        <fullName evidence="4">V-ATPase subunit E</fullName>
    </alternativeName>
</protein>
<evidence type="ECO:0000256" key="2">
    <source>
        <dbReference type="ARBA" id="ARBA00022448"/>
    </source>
</evidence>
<dbReference type="InterPro" id="IPR002842">
    <property type="entry name" value="ATPase_V1_Esu"/>
</dbReference>
<dbReference type="AlphaFoldDB" id="A0A7X1NX85"/>
<keyword evidence="2 4" id="KW-0813">Transport</keyword>
<dbReference type="Proteomes" id="UP000484842">
    <property type="component" value="Unassembled WGS sequence"/>
</dbReference>
<comment type="similarity">
    <text evidence="1 4">Belongs to the V-ATPase E subunit family.</text>
</comment>
<dbReference type="Gene3D" id="1.20.5.620">
    <property type="entry name" value="F1F0 ATP synthase subunit B, membrane domain"/>
    <property type="match status" value="1"/>
</dbReference>
<evidence type="ECO:0000313" key="5">
    <source>
        <dbReference type="EMBL" id="MPY67415.1"/>
    </source>
</evidence>
<dbReference type="GO" id="GO:0005524">
    <property type="term" value="F:ATP binding"/>
    <property type="evidence" value="ECO:0007669"/>
    <property type="project" value="UniProtKB-UniRule"/>
</dbReference>
<dbReference type="GO" id="GO:0033178">
    <property type="term" value="C:proton-transporting two-sector ATPase complex, catalytic domain"/>
    <property type="evidence" value="ECO:0007669"/>
    <property type="project" value="InterPro"/>
</dbReference>
<dbReference type="GO" id="GO:0046961">
    <property type="term" value="F:proton-transporting ATPase activity, rotational mechanism"/>
    <property type="evidence" value="ECO:0007669"/>
    <property type="project" value="InterPro"/>
</dbReference>
<dbReference type="GO" id="GO:0046933">
    <property type="term" value="F:proton-transporting ATP synthase activity, rotational mechanism"/>
    <property type="evidence" value="ECO:0007669"/>
    <property type="project" value="UniProtKB-UniRule"/>
</dbReference>
<evidence type="ECO:0000256" key="4">
    <source>
        <dbReference type="HAMAP-Rule" id="MF_00311"/>
    </source>
</evidence>
<keyword evidence="6" id="KW-1185">Reference proteome</keyword>
<dbReference type="HAMAP" id="MF_00311">
    <property type="entry name" value="ATP_synth_E_arch"/>
    <property type="match status" value="1"/>
</dbReference>
<dbReference type="EMBL" id="WBSL01000005">
    <property type="protein sequence ID" value="MPY67415.1"/>
    <property type="molecule type" value="Genomic_DNA"/>
</dbReference>
<dbReference type="SUPFAM" id="SSF160527">
    <property type="entry name" value="V-type ATPase subunit E-like"/>
    <property type="match status" value="1"/>
</dbReference>
<dbReference type="InterPro" id="IPR038495">
    <property type="entry name" value="ATPase_E_C"/>
</dbReference>
<reference evidence="5 6" key="1">
    <citation type="submission" date="2019-10" db="EMBL/GenBank/DDBJ databases">
        <title>Deinococcus sp. isolated from soil.</title>
        <authorList>
            <person name="Li Y."/>
            <person name="Wang J."/>
        </authorList>
    </citation>
    <scope>NUCLEOTIDE SEQUENCE [LARGE SCALE GENOMIC DNA]</scope>
    <source>
        <strain evidence="5 6">SDU3-2</strain>
    </source>
</reference>
<dbReference type="Gene3D" id="3.30.2320.30">
    <property type="entry name" value="ATP synthase, E subunit, C-terminal"/>
    <property type="match status" value="1"/>
</dbReference>
<evidence type="ECO:0000313" key="6">
    <source>
        <dbReference type="Proteomes" id="UP000484842"/>
    </source>
</evidence>